<name>A0A4R6DSJ1_SCAGO</name>
<organism evidence="1 2">
    <name type="scientific">Scandinavium goeteborgense</name>
    <dbReference type="NCBI Taxonomy" id="1851514"/>
    <lineage>
        <taxon>Bacteria</taxon>
        <taxon>Pseudomonadati</taxon>
        <taxon>Pseudomonadota</taxon>
        <taxon>Gammaproteobacteria</taxon>
        <taxon>Enterobacterales</taxon>
        <taxon>Enterobacteriaceae</taxon>
        <taxon>Scandinavium</taxon>
    </lineage>
</organism>
<dbReference type="EMBL" id="SNVX01000028">
    <property type="protein sequence ID" value="TDN48091.1"/>
    <property type="molecule type" value="Genomic_DNA"/>
</dbReference>
<dbReference type="RefSeq" id="WP_133462486.1">
    <property type="nucleotide sequence ID" value="NZ_SNVX01000028.1"/>
</dbReference>
<keyword evidence="2" id="KW-1185">Reference proteome</keyword>
<protein>
    <submittedName>
        <fullName evidence="1">Uncharacterized protein</fullName>
    </submittedName>
</protein>
<dbReference type="Proteomes" id="UP000295530">
    <property type="component" value="Unassembled WGS sequence"/>
</dbReference>
<dbReference type="AlphaFoldDB" id="A0A4R6DSJ1"/>
<accession>A0A4R6DSJ1</accession>
<evidence type="ECO:0000313" key="1">
    <source>
        <dbReference type="EMBL" id="TDN48091.1"/>
    </source>
</evidence>
<dbReference type="OrthoDB" id="5703587at2"/>
<proteinExistence type="predicted"/>
<evidence type="ECO:0000313" key="2">
    <source>
        <dbReference type="Proteomes" id="UP000295530"/>
    </source>
</evidence>
<reference evidence="1 2" key="1">
    <citation type="submission" date="2019-03" db="EMBL/GenBank/DDBJ databases">
        <title>Genomic analyses of the natural microbiome of Caenorhabditis elegans.</title>
        <authorList>
            <person name="Samuel B."/>
        </authorList>
    </citation>
    <scope>NUCLEOTIDE SEQUENCE [LARGE SCALE GENOMIC DNA]</scope>
    <source>
        <strain evidence="1 2">BIGb0156</strain>
    </source>
</reference>
<sequence length="101" mass="12059">MNIDKNSIMLVIKGSNEWDFMWAALSELPENKELSAPTLAENFSELWEYMETTERHHCLFGKSYYHCFRHRMHPVKGVNHRVKIQASKSFNSDEYLIHKWV</sequence>
<gene>
    <name evidence="1" type="ORF">EC847_12842</name>
</gene>
<comment type="caution">
    <text evidence="1">The sequence shown here is derived from an EMBL/GenBank/DDBJ whole genome shotgun (WGS) entry which is preliminary data.</text>
</comment>